<dbReference type="InterPro" id="IPR035906">
    <property type="entry name" value="MetI-like_sf"/>
</dbReference>
<dbReference type="Proteomes" id="UP001596435">
    <property type="component" value="Unassembled WGS sequence"/>
</dbReference>
<comment type="caution">
    <text evidence="7">The sequence shown here is derived from an EMBL/GenBank/DDBJ whole genome shotgun (WGS) entry which is preliminary data.</text>
</comment>
<dbReference type="RefSeq" id="WP_345708729.1">
    <property type="nucleotide sequence ID" value="NZ_BAABKV010000001.1"/>
</dbReference>
<feature type="transmembrane region" description="Helical" evidence="5">
    <location>
        <begin position="145"/>
        <end position="166"/>
    </location>
</feature>
<comment type="similarity">
    <text evidence="5">Belongs to the binding-protein-dependent transport system permease family.</text>
</comment>
<dbReference type="EMBL" id="JBHTAJ010000020">
    <property type="protein sequence ID" value="MFC7180470.1"/>
    <property type="molecule type" value="Genomic_DNA"/>
</dbReference>
<accession>A0ABW2FT66</accession>
<dbReference type="PANTHER" id="PTHR43376">
    <property type="entry name" value="OLIGOPEPTIDE TRANSPORT SYSTEM PERMEASE PROTEIN"/>
    <property type="match status" value="1"/>
</dbReference>
<feature type="transmembrane region" description="Helical" evidence="5">
    <location>
        <begin position="252"/>
        <end position="274"/>
    </location>
</feature>
<evidence type="ECO:0000256" key="3">
    <source>
        <dbReference type="ARBA" id="ARBA00022989"/>
    </source>
</evidence>
<feature type="transmembrane region" description="Helical" evidence="5">
    <location>
        <begin position="199"/>
        <end position="217"/>
    </location>
</feature>
<keyword evidence="3 5" id="KW-1133">Transmembrane helix</keyword>
<feature type="transmembrane region" description="Helical" evidence="5">
    <location>
        <begin position="12"/>
        <end position="33"/>
    </location>
</feature>
<evidence type="ECO:0000259" key="6">
    <source>
        <dbReference type="PROSITE" id="PS50928"/>
    </source>
</evidence>
<evidence type="ECO:0000313" key="7">
    <source>
        <dbReference type="EMBL" id="MFC7180470.1"/>
    </source>
</evidence>
<dbReference type="PROSITE" id="PS50928">
    <property type="entry name" value="ABC_TM1"/>
    <property type="match status" value="1"/>
</dbReference>
<evidence type="ECO:0000256" key="2">
    <source>
        <dbReference type="ARBA" id="ARBA00022692"/>
    </source>
</evidence>
<comment type="subcellular location">
    <subcellularLocation>
        <location evidence="5">Cell membrane</location>
        <topology evidence="5">Multi-pass membrane protein</topology>
    </subcellularLocation>
    <subcellularLocation>
        <location evidence="1">Membrane</location>
        <topology evidence="1">Multi-pass membrane protein</topology>
    </subcellularLocation>
</comment>
<evidence type="ECO:0000313" key="8">
    <source>
        <dbReference type="Proteomes" id="UP001596435"/>
    </source>
</evidence>
<dbReference type="Gene3D" id="1.10.3720.10">
    <property type="entry name" value="MetI-like"/>
    <property type="match status" value="1"/>
</dbReference>
<feature type="transmembrane region" description="Helical" evidence="5">
    <location>
        <begin position="302"/>
        <end position="324"/>
    </location>
</feature>
<proteinExistence type="inferred from homology"/>
<organism evidence="7 8">
    <name type="scientific">Kitasatospora paranensis</name>
    <dbReference type="NCBI Taxonomy" id="258053"/>
    <lineage>
        <taxon>Bacteria</taxon>
        <taxon>Bacillati</taxon>
        <taxon>Actinomycetota</taxon>
        <taxon>Actinomycetes</taxon>
        <taxon>Kitasatosporales</taxon>
        <taxon>Streptomycetaceae</taxon>
        <taxon>Kitasatospora</taxon>
    </lineage>
</organism>
<dbReference type="SUPFAM" id="SSF161098">
    <property type="entry name" value="MetI-like"/>
    <property type="match status" value="1"/>
</dbReference>
<dbReference type="PANTHER" id="PTHR43376:SF1">
    <property type="entry name" value="OLIGOPEPTIDE TRANSPORT SYSTEM PERMEASE PROTEIN"/>
    <property type="match status" value="1"/>
</dbReference>
<dbReference type="InterPro" id="IPR000515">
    <property type="entry name" value="MetI-like"/>
</dbReference>
<keyword evidence="2 5" id="KW-0812">Transmembrane</keyword>
<name>A0ABW2FT66_9ACTN</name>
<gene>
    <name evidence="7" type="ORF">ACFQMG_12985</name>
</gene>
<protein>
    <submittedName>
        <fullName evidence="7">ABC transporter permease</fullName>
    </submittedName>
</protein>
<keyword evidence="4 5" id="KW-0472">Membrane</keyword>
<feature type="domain" description="ABC transmembrane type-1" evidence="6">
    <location>
        <begin position="106"/>
        <end position="317"/>
    </location>
</feature>
<evidence type="ECO:0000256" key="4">
    <source>
        <dbReference type="ARBA" id="ARBA00023136"/>
    </source>
</evidence>
<reference evidence="8" key="1">
    <citation type="journal article" date="2019" name="Int. J. Syst. Evol. Microbiol.">
        <title>The Global Catalogue of Microorganisms (GCM) 10K type strain sequencing project: providing services to taxonomists for standard genome sequencing and annotation.</title>
        <authorList>
            <consortium name="The Broad Institute Genomics Platform"/>
            <consortium name="The Broad Institute Genome Sequencing Center for Infectious Disease"/>
            <person name="Wu L."/>
            <person name="Ma J."/>
        </authorList>
    </citation>
    <scope>NUCLEOTIDE SEQUENCE [LARGE SCALE GENOMIC DNA]</scope>
    <source>
        <strain evidence="8">CGMCC 1.12859</strain>
    </source>
</reference>
<dbReference type="Pfam" id="PF00528">
    <property type="entry name" value="BPD_transp_1"/>
    <property type="match status" value="1"/>
</dbReference>
<keyword evidence="8" id="KW-1185">Reference proteome</keyword>
<sequence length="330" mass="35416">MKAFTRGLLVRLAGGLVMVWIVATFTFFLVHVLPGKPGDAQYEQFVMEGLEPEVARAKVAAIYGFTSHEPLLDQYGGYLWQLLHGNLGISISYSGVPVSHVIGAALPWTVLPVLSGLLVSFLVGVAAGIVAAVRRSSRWGGLLSLSGSIVAGVPSFVLALLLALVFHTELNLLPFGDTSDVSLEPGFNLPYLGSLVEHAVLPVATYALLSYGGWLLAMKSSVVSVLGDDFILASELRGITPRTRMRYIGRNAILPLFTVLALSLGFMFGGAILIEDIFDYPGLGNLLLQSIGQRDYPLMSGAFLLITVAIVLANILAELCYSVIDPRVRR</sequence>
<feature type="transmembrane region" description="Helical" evidence="5">
    <location>
        <begin position="113"/>
        <end position="133"/>
    </location>
</feature>
<keyword evidence="5" id="KW-0813">Transport</keyword>
<dbReference type="CDD" id="cd06261">
    <property type="entry name" value="TM_PBP2"/>
    <property type="match status" value="1"/>
</dbReference>
<evidence type="ECO:0000256" key="5">
    <source>
        <dbReference type="RuleBase" id="RU363032"/>
    </source>
</evidence>
<evidence type="ECO:0000256" key="1">
    <source>
        <dbReference type="ARBA" id="ARBA00004141"/>
    </source>
</evidence>